<reference evidence="1" key="2">
    <citation type="submission" date="2025-09" db="UniProtKB">
        <authorList>
            <consortium name="EnsemblPlants"/>
        </authorList>
    </citation>
    <scope>IDENTIFICATION</scope>
</reference>
<evidence type="ECO:0000313" key="1">
    <source>
        <dbReference type="EnsemblPlants" id="AVESA.00010b.r2.1DG0141050.1.CDS.1"/>
    </source>
</evidence>
<keyword evidence="2" id="KW-1185">Reference proteome</keyword>
<proteinExistence type="predicted"/>
<name>A0ACD5TXR6_AVESA</name>
<organism evidence="1 2">
    <name type="scientific">Avena sativa</name>
    <name type="common">Oat</name>
    <dbReference type="NCBI Taxonomy" id="4498"/>
    <lineage>
        <taxon>Eukaryota</taxon>
        <taxon>Viridiplantae</taxon>
        <taxon>Streptophyta</taxon>
        <taxon>Embryophyta</taxon>
        <taxon>Tracheophyta</taxon>
        <taxon>Spermatophyta</taxon>
        <taxon>Magnoliopsida</taxon>
        <taxon>Liliopsida</taxon>
        <taxon>Poales</taxon>
        <taxon>Poaceae</taxon>
        <taxon>BOP clade</taxon>
        <taxon>Pooideae</taxon>
        <taxon>Poodae</taxon>
        <taxon>Poeae</taxon>
        <taxon>Poeae Chloroplast Group 1 (Aveneae type)</taxon>
        <taxon>Aveninae</taxon>
        <taxon>Avena</taxon>
    </lineage>
</organism>
<dbReference type="Proteomes" id="UP001732700">
    <property type="component" value="Chromosome 1D"/>
</dbReference>
<protein>
    <submittedName>
        <fullName evidence="1">Uncharacterized protein</fullName>
    </submittedName>
</protein>
<evidence type="ECO:0000313" key="2">
    <source>
        <dbReference type="Proteomes" id="UP001732700"/>
    </source>
</evidence>
<dbReference type="EnsemblPlants" id="AVESA.00010b.r2.1DG0141050.1">
    <property type="protein sequence ID" value="AVESA.00010b.r2.1DG0141050.1.CDS.1"/>
    <property type="gene ID" value="AVESA.00010b.r2.1DG0141050"/>
</dbReference>
<accession>A0ACD5TXR6</accession>
<sequence>MEMRWAPEQRPRVPRRPADQPSFSSTLLDAICDSMDGGPEARRAAPTRLAASAYPASRTTPSGAAKKQQEREAALHCYYYKPALASSYRLREPHTPSAAAGDCSGRGYFSSSEAEHSLRRLRPIRTSVSLAPTHAAPEKMARTTKKPTAATRGCNRPASPGARLASLLNSIFSGKRHSSVRRTTPADQDPTCSTAPSSYARSCLSKKTPPPASRSRSTRTVKFLDIDGEVAVAAAAVGRCRRIPVVEVVEEELLRPVDVEVDYMGGGEKSSGASSDLFELENLGAVAPESGFLSDRDGSYGNELPVYGSTGVVGLRRHIAHPRLYDYRPYGALSRSCRKADFN</sequence>
<reference evidence="1" key="1">
    <citation type="submission" date="2021-05" db="EMBL/GenBank/DDBJ databases">
        <authorList>
            <person name="Scholz U."/>
            <person name="Mascher M."/>
            <person name="Fiebig A."/>
        </authorList>
    </citation>
    <scope>NUCLEOTIDE SEQUENCE [LARGE SCALE GENOMIC DNA]</scope>
</reference>